<dbReference type="EMBL" id="JACEGQ020000017">
    <property type="protein sequence ID" value="KAH8483352.1"/>
    <property type="molecule type" value="Genomic_DNA"/>
</dbReference>
<dbReference type="PANTHER" id="PTHR36757:SF1">
    <property type="entry name" value="GENOME ASSEMBLY, CHROMOSOME: A04"/>
    <property type="match status" value="1"/>
</dbReference>
<dbReference type="Proteomes" id="UP000807159">
    <property type="component" value="Chromosome 17"/>
</dbReference>
<comment type="caution">
    <text evidence="2">The sequence shown here is derived from an EMBL/GenBank/DDBJ whole genome shotgun (WGS) entry which is preliminary data.</text>
</comment>
<reference evidence="2" key="1">
    <citation type="journal article" date="2021" name="J. Hered.">
        <title>Genome Assembly of Salicaceae Populus deltoides (Eastern Cottonwood) I-69 Based on Nanopore Sequencing and Hi-C Technologies.</title>
        <authorList>
            <person name="Bai S."/>
            <person name="Wu H."/>
            <person name="Zhang J."/>
            <person name="Pan Z."/>
            <person name="Zhao W."/>
            <person name="Li Z."/>
            <person name="Tong C."/>
        </authorList>
    </citation>
    <scope>NUCLEOTIDE SEQUENCE</scope>
    <source>
        <tissue evidence="2">Leaf</tissue>
    </source>
</reference>
<organism evidence="2 3">
    <name type="scientific">Populus deltoides</name>
    <name type="common">Eastern poplar</name>
    <name type="synonym">Eastern cottonwood</name>
    <dbReference type="NCBI Taxonomy" id="3696"/>
    <lineage>
        <taxon>Eukaryota</taxon>
        <taxon>Viridiplantae</taxon>
        <taxon>Streptophyta</taxon>
        <taxon>Embryophyta</taxon>
        <taxon>Tracheophyta</taxon>
        <taxon>Spermatophyta</taxon>
        <taxon>Magnoliopsida</taxon>
        <taxon>eudicotyledons</taxon>
        <taxon>Gunneridae</taxon>
        <taxon>Pentapetalae</taxon>
        <taxon>rosids</taxon>
        <taxon>fabids</taxon>
        <taxon>Malpighiales</taxon>
        <taxon>Salicaceae</taxon>
        <taxon>Saliceae</taxon>
        <taxon>Populus</taxon>
    </lineage>
</organism>
<dbReference type="AlphaFoldDB" id="A0A8T2WSG5"/>
<feature type="region of interest" description="Disordered" evidence="1">
    <location>
        <begin position="157"/>
        <end position="205"/>
    </location>
</feature>
<feature type="compositionally biased region" description="Basic and acidic residues" evidence="1">
    <location>
        <begin position="188"/>
        <end position="197"/>
    </location>
</feature>
<evidence type="ECO:0000313" key="2">
    <source>
        <dbReference type="EMBL" id="KAH8483352.1"/>
    </source>
</evidence>
<sequence length="251" mass="28089">MANELCLDDSCASPRISFSNDFSERDIVPIEQRPPQSSSLNSDFCFRNDTINLESPLADELFLNGKVVVPIEIKKIIPPLTHAQEQPAVCLPPQVCLDATLTGKDSRHESLNVIKIYTSKGNSIDQEFSSLREPFLNREIIIPLKFKKKKNIPPPFSPLGAFPDADGDNNDEDTNKGSNRWMIKTARNKPDGYEKQNLEQSSRIKRRSSLSRASICGGIACPFPFFCRNNSDVYIPNVKGIPLSSKRFSQS</sequence>
<protein>
    <submittedName>
        <fullName evidence="2">Uncharacterized protein</fullName>
    </submittedName>
</protein>
<dbReference type="PANTHER" id="PTHR36757">
    <property type="entry name" value="BNAANNG22500D PROTEIN"/>
    <property type="match status" value="1"/>
</dbReference>
<proteinExistence type="predicted"/>
<evidence type="ECO:0000256" key="1">
    <source>
        <dbReference type="SAM" id="MobiDB-lite"/>
    </source>
</evidence>
<evidence type="ECO:0000313" key="3">
    <source>
        <dbReference type="Proteomes" id="UP000807159"/>
    </source>
</evidence>
<accession>A0A8T2WSG5</accession>
<name>A0A8T2WSG5_POPDE</name>
<keyword evidence="3" id="KW-1185">Reference proteome</keyword>
<gene>
    <name evidence="2" type="ORF">H0E87_027948</name>
</gene>